<comment type="pathway">
    <text evidence="3">Cofactor biosynthesis; riboflavin biosynthesis; riboflavin from 2-hydroxy-3-oxobutyl phosphate and 5-amino-6-(D-ribitylamino)uracil: step 2/2.</text>
</comment>
<dbReference type="EMBL" id="SRMF01000011">
    <property type="protein sequence ID" value="TGG90791.1"/>
    <property type="molecule type" value="Genomic_DNA"/>
</dbReference>
<dbReference type="NCBIfam" id="TIGR00187">
    <property type="entry name" value="ribE"/>
    <property type="match status" value="1"/>
</dbReference>
<feature type="domain" description="Lumazine-binding" evidence="11">
    <location>
        <begin position="98"/>
        <end position="194"/>
    </location>
</feature>
<evidence type="ECO:0000256" key="5">
    <source>
        <dbReference type="ARBA" id="ARBA00013950"/>
    </source>
</evidence>
<proteinExistence type="predicted"/>
<sequence>MFTGIVQGRARIAALQRDQELVRLTVRFPAGSIEDVKTGASVALDGVCLTVTGLSGQEATFDVMQVTLDITTLGQRGVDDEVNFERAMKASDEIGGHLLSGHVAAVGEVTAISELGHGRLLRIAVPEVVRPYVFAKGYIGVDGASLTIVDRLDDGFTVSLIPETLALTTLGAASVGRTVNIEIDSQTRAVVDTVERVLAERYPAAG</sequence>
<dbReference type="FunFam" id="2.40.30.20:FF:000003">
    <property type="entry name" value="Riboflavin synthase, alpha subunit"/>
    <property type="match status" value="1"/>
</dbReference>
<evidence type="ECO:0000256" key="3">
    <source>
        <dbReference type="ARBA" id="ARBA00004887"/>
    </source>
</evidence>
<evidence type="ECO:0000313" key="13">
    <source>
        <dbReference type="Proteomes" id="UP000297475"/>
    </source>
</evidence>
<evidence type="ECO:0000256" key="7">
    <source>
        <dbReference type="ARBA" id="ARBA00022679"/>
    </source>
</evidence>
<dbReference type="InterPro" id="IPR026017">
    <property type="entry name" value="Lumazine-bd_dom"/>
</dbReference>
<name>A0A4Z0W9W2_9GAMM</name>
<dbReference type="Pfam" id="PF00677">
    <property type="entry name" value="Lum_binding"/>
    <property type="match status" value="2"/>
</dbReference>
<evidence type="ECO:0000256" key="10">
    <source>
        <dbReference type="PROSITE-ProRule" id="PRU00524"/>
    </source>
</evidence>
<evidence type="ECO:0000256" key="8">
    <source>
        <dbReference type="ARBA" id="ARBA00022737"/>
    </source>
</evidence>
<comment type="caution">
    <text evidence="12">The sequence shown here is derived from an EMBL/GenBank/DDBJ whole genome shotgun (WGS) entry which is preliminary data.</text>
</comment>
<comment type="catalytic activity">
    <reaction evidence="1">
        <text>2 6,7-dimethyl-8-(1-D-ribityl)lumazine + H(+) = 5-amino-6-(D-ribitylamino)uracil + riboflavin</text>
        <dbReference type="Rhea" id="RHEA:20772"/>
        <dbReference type="ChEBI" id="CHEBI:15378"/>
        <dbReference type="ChEBI" id="CHEBI:15934"/>
        <dbReference type="ChEBI" id="CHEBI:57986"/>
        <dbReference type="ChEBI" id="CHEBI:58201"/>
        <dbReference type="EC" id="2.5.1.9"/>
    </reaction>
</comment>
<dbReference type="EC" id="2.5.1.9" evidence="4 9"/>
<gene>
    <name evidence="12" type="ORF">E4656_17805</name>
</gene>
<dbReference type="NCBIfam" id="NF006767">
    <property type="entry name" value="PRK09289.1"/>
    <property type="match status" value="1"/>
</dbReference>
<dbReference type="GO" id="GO:0004746">
    <property type="term" value="F:riboflavin synthase activity"/>
    <property type="evidence" value="ECO:0007669"/>
    <property type="project" value="UniProtKB-UniRule"/>
</dbReference>
<dbReference type="InterPro" id="IPR017938">
    <property type="entry name" value="Riboflavin_synthase-like_b-brl"/>
</dbReference>
<keyword evidence="7" id="KW-0808">Transferase</keyword>
<evidence type="ECO:0000256" key="6">
    <source>
        <dbReference type="ARBA" id="ARBA00022619"/>
    </source>
</evidence>
<evidence type="ECO:0000256" key="1">
    <source>
        <dbReference type="ARBA" id="ARBA00000968"/>
    </source>
</evidence>
<dbReference type="OrthoDB" id="9788537at2"/>
<dbReference type="RefSeq" id="WP_135484671.1">
    <property type="nucleotide sequence ID" value="NZ_SRMF01000011.1"/>
</dbReference>
<dbReference type="InterPro" id="IPR001783">
    <property type="entry name" value="Lumazine-bd"/>
</dbReference>
<dbReference type="GO" id="GO:0009231">
    <property type="term" value="P:riboflavin biosynthetic process"/>
    <property type="evidence" value="ECO:0007669"/>
    <property type="project" value="UniProtKB-KW"/>
</dbReference>
<keyword evidence="13" id="KW-1185">Reference proteome</keyword>
<organism evidence="12 13">
    <name type="scientific">Natronospirillum operosum</name>
    <dbReference type="NCBI Taxonomy" id="2759953"/>
    <lineage>
        <taxon>Bacteria</taxon>
        <taxon>Pseudomonadati</taxon>
        <taxon>Pseudomonadota</taxon>
        <taxon>Gammaproteobacteria</taxon>
        <taxon>Oceanospirillales</taxon>
        <taxon>Natronospirillaceae</taxon>
        <taxon>Natronospirillum</taxon>
    </lineage>
</organism>
<feature type="repeat" description="Lumazine-binding" evidence="10">
    <location>
        <begin position="1"/>
        <end position="97"/>
    </location>
</feature>
<evidence type="ECO:0000313" key="12">
    <source>
        <dbReference type="EMBL" id="TGG90791.1"/>
    </source>
</evidence>
<dbReference type="PIRSF" id="PIRSF000498">
    <property type="entry name" value="Riboflavin_syn_A"/>
    <property type="match status" value="1"/>
</dbReference>
<dbReference type="NCBIfam" id="NF009566">
    <property type="entry name" value="PRK13020.1"/>
    <property type="match status" value="1"/>
</dbReference>
<dbReference type="PROSITE" id="PS51177">
    <property type="entry name" value="LUMAZINE_BIND"/>
    <property type="match status" value="2"/>
</dbReference>
<feature type="domain" description="Lumazine-binding" evidence="11">
    <location>
        <begin position="1"/>
        <end position="97"/>
    </location>
</feature>
<evidence type="ECO:0000256" key="9">
    <source>
        <dbReference type="NCBIfam" id="TIGR00187"/>
    </source>
</evidence>
<keyword evidence="6" id="KW-0686">Riboflavin biosynthesis</keyword>
<dbReference type="PANTHER" id="PTHR21098:SF0">
    <property type="entry name" value="RIBOFLAVIN SYNTHASE"/>
    <property type="match status" value="1"/>
</dbReference>
<comment type="function">
    <text evidence="2">Catalyzes the dismutation of two molecules of 6,7-dimethyl-8-ribityllumazine, resulting in the formation of riboflavin and 5-amino-6-(D-ribitylamino)uracil.</text>
</comment>
<dbReference type="Proteomes" id="UP000297475">
    <property type="component" value="Unassembled WGS sequence"/>
</dbReference>
<dbReference type="CDD" id="cd00402">
    <property type="entry name" value="Riboflavin_synthase_like"/>
    <property type="match status" value="1"/>
</dbReference>
<dbReference type="InterPro" id="IPR023366">
    <property type="entry name" value="ATP_synth_asu-like_sf"/>
</dbReference>
<evidence type="ECO:0000256" key="4">
    <source>
        <dbReference type="ARBA" id="ARBA00012827"/>
    </source>
</evidence>
<evidence type="ECO:0000259" key="11">
    <source>
        <dbReference type="PROSITE" id="PS51177"/>
    </source>
</evidence>
<dbReference type="PANTHER" id="PTHR21098">
    <property type="entry name" value="RIBOFLAVIN SYNTHASE ALPHA CHAIN"/>
    <property type="match status" value="1"/>
</dbReference>
<protein>
    <recommendedName>
        <fullName evidence="5 9">Riboflavin synthase</fullName>
        <ecNumber evidence="4 9">2.5.1.9</ecNumber>
    </recommendedName>
</protein>
<reference evidence="12 13" key="1">
    <citation type="submission" date="2019-04" db="EMBL/GenBank/DDBJ databases">
        <title>Natronospirillum operosus gen. nov., sp. nov., a haloalkaliphilic satellite isolated from decaying biomass of laboratory culture of cyanobacterium Geitlerinema sp. and proposal of Natronospirillaceae fam. nov. and Saccharospirillaceae fam. nov.</title>
        <authorList>
            <person name="Kevbrin V."/>
            <person name="Boltyanskaya Y."/>
            <person name="Koziaeva V."/>
            <person name="Grouzdev D.S."/>
            <person name="Park M."/>
            <person name="Cho J."/>
        </authorList>
    </citation>
    <scope>NUCLEOTIDE SEQUENCE [LARGE SCALE GENOMIC DNA]</scope>
    <source>
        <strain evidence="12 13">G-116</strain>
    </source>
</reference>
<dbReference type="Gene3D" id="2.40.30.20">
    <property type="match status" value="2"/>
</dbReference>
<keyword evidence="8" id="KW-0677">Repeat</keyword>
<accession>A0A4Z0W9W2</accession>
<dbReference type="AlphaFoldDB" id="A0A4Z0W9W2"/>
<feature type="repeat" description="Lumazine-binding" evidence="10">
    <location>
        <begin position="98"/>
        <end position="194"/>
    </location>
</feature>
<dbReference type="SUPFAM" id="SSF63380">
    <property type="entry name" value="Riboflavin synthase domain-like"/>
    <property type="match status" value="2"/>
</dbReference>
<evidence type="ECO:0000256" key="2">
    <source>
        <dbReference type="ARBA" id="ARBA00002803"/>
    </source>
</evidence>